<name>V2X6F0_MONRO</name>
<evidence type="ECO:0000256" key="1">
    <source>
        <dbReference type="ARBA" id="ARBA00010378"/>
    </source>
</evidence>
<feature type="compositionally biased region" description="Basic and acidic residues" evidence="5">
    <location>
        <begin position="1179"/>
        <end position="1214"/>
    </location>
</feature>
<dbReference type="GO" id="GO:0004386">
    <property type="term" value="F:helicase activity"/>
    <property type="evidence" value="ECO:0007669"/>
    <property type="project" value="InterPro"/>
</dbReference>
<dbReference type="SMART" id="SM00382">
    <property type="entry name" value="AAA"/>
    <property type="match status" value="4"/>
</dbReference>
<feature type="domain" description="AAA+ ATPase" evidence="6">
    <location>
        <begin position="1609"/>
        <end position="1750"/>
    </location>
</feature>
<dbReference type="FunFam" id="3.40.50.300:FF:000216">
    <property type="entry name" value="Type VII secretion ATPase EccA"/>
    <property type="match status" value="3"/>
</dbReference>
<keyword evidence="8" id="KW-1185">Reference proteome</keyword>
<feature type="compositionally biased region" description="Polar residues" evidence="5">
    <location>
        <begin position="1215"/>
        <end position="1274"/>
    </location>
</feature>
<gene>
    <name evidence="7" type="ORF">Moror_10791</name>
</gene>
<feature type="coiled-coil region" evidence="4">
    <location>
        <begin position="2198"/>
        <end position="2298"/>
    </location>
</feature>
<dbReference type="Gene3D" id="3.40.50.300">
    <property type="entry name" value="P-loop containing nucleotide triphosphate hydrolases"/>
    <property type="match status" value="6"/>
</dbReference>
<protein>
    <submittedName>
        <fullName evidence="7">Nfx1-type zinc finger-containing protein 1</fullName>
    </submittedName>
</protein>
<dbReference type="InterPro" id="IPR003593">
    <property type="entry name" value="AAA+_ATPase"/>
</dbReference>
<accession>V2X6F0</accession>
<feature type="compositionally biased region" description="Basic and acidic residues" evidence="5">
    <location>
        <begin position="1279"/>
        <end position="1288"/>
    </location>
</feature>
<keyword evidence="4" id="KW-0175">Coiled coil</keyword>
<dbReference type="Proteomes" id="UP000017559">
    <property type="component" value="Unassembled WGS sequence"/>
</dbReference>
<evidence type="ECO:0000313" key="8">
    <source>
        <dbReference type="Proteomes" id="UP000017559"/>
    </source>
</evidence>
<dbReference type="Pfam" id="PF13087">
    <property type="entry name" value="AAA_12"/>
    <property type="match status" value="1"/>
</dbReference>
<dbReference type="InterPro" id="IPR027417">
    <property type="entry name" value="P-loop_NTPase"/>
</dbReference>
<feature type="domain" description="AAA+ ATPase" evidence="6">
    <location>
        <begin position="1330"/>
        <end position="1466"/>
    </location>
</feature>
<dbReference type="OrthoDB" id="2423195at2759"/>
<dbReference type="PANTHER" id="PTHR43392">
    <property type="entry name" value="AAA-TYPE ATPASE FAMILY PROTEIN / ANKYRIN REPEAT FAMILY PROTEIN"/>
    <property type="match status" value="1"/>
</dbReference>
<dbReference type="CDD" id="cd06008">
    <property type="entry name" value="NF-X1-zinc-finger"/>
    <property type="match status" value="1"/>
</dbReference>
<dbReference type="GO" id="GO:0005524">
    <property type="term" value="F:ATP binding"/>
    <property type="evidence" value="ECO:0007669"/>
    <property type="project" value="UniProtKB-KW"/>
</dbReference>
<evidence type="ECO:0000256" key="3">
    <source>
        <dbReference type="ARBA" id="ARBA00022840"/>
    </source>
</evidence>
<dbReference type="InterPro" id="IPR047187">
    <property type="entry name" value="SF1_C_Upf1"/>
</dbReference>
<dbReference type="FunFam" id="1.10.8.60:FF:000159">
    <property type="entry name" value="p-loop containing nucleoside triphosphate hydrolase protein"/>
    <property type="match status" value="1"/>
</dbReference>
<organism evidence="7 8">
    <name type="scientific">Moniliophthora roreri (strain MCA 2997)</name>
    <name type="common">Cocoa frosty pod rot fungus</name>
    <name type="synonym">Crinipellis roreri</name>
    <dbReference type="NCBI Taxonomy" id="1381753"/>
    <lineage>
        <taxon>Eukaryota</taxon>
        <taxon>Fungi</taxon>
        <taxon>Dikarya</taxon>
        <taxon>Basidiomycota</taxon>
        <taxon>Agaricomycotina</taxon>
        <taxon>Agaricomycetes</taxon>
        <taxon>Agaricomycetidae</taxon>
        <taxon>Agaricales</taxon>
        <taxon>Marasmiineae</taxon>
        <taxon>Marasmiaceae</taxon>
        <taxon>Moniliophthora</taxon>
    </lineage>
</organism>
<dbReference type="Pfam" id="PF00004">
    <property type="entry name" value="AAA"/>
    <property type="match status" value="3"/>
</dbReference>
<evidence type="ECO:0000256" key="2">
    <source>
        <dbReference type="ARBA" id="ARBA00022741"/>
    </source>
</evidence>
<dbReference type="InterPro" id="IPR041627">
    <property type="entry name" value="AAA_lid_6"/>
</dbReference>
<reference evidence="7 8" key="1">
    <citation type="journal article" date="2014" name="BMC Genomics">
        <title>Genome and secretome analysis of the hemibiotrophic fungal pathogen, Moniliophthora roreri, which causes frosty pod rot disease of cacao: mechanisms of the biotrophic and necrotrophic phases.</title>
        <authorList>
            <person name="Meinhardt L.W."/>
            <person name="Costa G.G.L."/>
            <person name="Thomazella D.P.T."/>
            <person name="Teixeira P.J.P.L."/>
            <person name="Carazzolle M.F."/>
            <person name="Schuster S.C."/>
            <person name="Carlson J.E."/>
            <person name="Guiltinan M.J."/>
            <person name="Mieczkowski P."/>
            <person name="Farmer A."/>
            <person name="Ramaraj T."/>
            <person name="Crozier J."/>
            <person name="Davis R.E."/>
            <person name="Shao J."/>
            <person name="Melnick R.L."/>
            <person name="Pereira G.A.G."/>
            <person name="Bailey B.A."/>
        </authorList>
    </citation>
    <scope>NUCLEOTIDE SEQUENCE [LARGE SCALE GENOMIC DNA]</scope>
    <source>
        <strain evidence="7 8">MCA 2997</strain>
    </source>
</reference>
<sequence>MDRAARLEKQFDAIIKGKQSLTPLNGPNFIDAILAQSDASTCIARLMSSKAGLSSLQTCMRWDLTPHFFNGRGSSILIYLQDPNLAMINSGVYLNQIIQAIVEPPIFWLAYVKEFRAGRLQGEQAQVAFAWLLLHVTSISIQPGAPLHSEVAHEEDIMHLIISSPHASVRDLGGRISSIMSVGDECDIINTASFTAGGRHDNDFADFRRISILPTAAEVRCKDRPFLRLKSCLDDPETEAKRTQIYLDNEFRLLREDMLHEMKEELLIAEGEKKGYRKGVIIDGLQLHNIHFGPEAKRANWGIALKCEKDLTILTRKRTLQDRETFLKENFSKPFRHQAWSCLIVDGEITAYPTLNRDEDFLALNPPILILQIVDSQTEHTLSKLKVARHIRLIILETAVFSFEPILKVMQGIKELSLSPELLHWTELSRHKTPDNIPPSLIQTLREKHGSDLQSSLRTQKPIVLDRSQHTSLLAALTQRVSLIQGPPRPGTGKSFIGALLAKIIHDHTPQTILVVCYTNHALDQFLEDLLNIGIPDEHIVRLGGKSTPRTAPLGLAGRSRKSNVRLKQTNYALIDLLKADAEHHIKTLKKKFNQYKYFKTGLKAVLEYLEFEHPDTYAAFRIPAGDDGMTQVGRNGQRIDEIYLIKRWIENKNAGIYHQKRGISGAPAWALSQNERHSLLAGWKQAMMNELIVDFSGSAARYNNSLKQLADIFAEKDDDIVSRMRIIGCTTTAAAKYSEQIQKASPQVLLVEEAGEILESHILTAMNPQTSQLILIGDHQQLRPKVNSYSLTVEKGDGYNLNMSLFERLVIKGFPHETLSEQHRMRPEISSLIRELTYPHLVDAPRTKNRSLLRGIQDVIIFLNHSHPEDDNPQIVEKRDMNATSSKQNTHEVEMVLKILRYLAQQGYGTDKVTILTPYLGQLQKLRTALMEDNDPVLSDMDSYDLVRAGLVTPASAKAGKKSIRLATIDNYQGEESDIIIASLTRSNPDHNIGFMCAPERLNVLLSRARDGLILIGNSDTFTKSHRGGKLWSKFLDILKRGGHVYDGLPAFCERHPDRKSLLKSPLDFDNEVPDGGCREPCGTRLSCGIHDCPSRCHQLADHSKMPCEAIVQSMCPQGHKQSRKCQLPPQTCRKCDREAEEARKKQQKAFAEQQRHDAEQLAHAKAMAELDEKIAEENRKTQDAQLRKERQDALEQKKKDLEGARLRNERKSLFSSQSGVSHPSPAHIQTTPPSQSQIQDTGKTDSGNPGTDTSSRPHLPVTSLTTRSTKISPSEAEWQRQKDVEGADNKAIDSLMKMTGLEEVKVQVLDIKAKIDLNTRQSASLKNERFNVVMLGNPGTGKTTVARLYAKFLSSVGVLPGDHFIETTGSRLGDGGVAGIKKHIEDVIKAGGGAIFVDEAYQLVSGESMHGKEVLNFMLAEMENNVGKLVFILAGYRKAMEKFFEHNPGLPSRVPYQLHFKDYTDEELGFMLRSLVVERYQGLMKVEDGIDGLYARIAIRRLGRGRGKEGFGNARALENMFAKVTERQAARIQKARAAGQKPDDLLLLGEDLIGPKPTDVLANNASWKKLKSMIGLKSVKDSVQIFFDLISTNYNRELQEKQPLQVSLNRVFTGSPGTGKTTVAKLYGQILADLGLLSNGEVVLKNPADFVGSHLGQSESNTKAILASTVGKVLVIDEAYMLYGRNKRDGSNADPYKTAVIDTIVAEVQSVPGEDRCVLLLGYREQIMEMFLNVNPGLSRRFDIENAFQFDDFSDPELRDVLELKMKQGDLEATDAAKGVAIDVLSRARNRPNFGNGGEVENVLSRAKVRFQKRQAQLPISQRALDIILEPQDFDEDYNRQSNAATNLEKLFEDVVGCEDIVKKLGNWQKVATQMRLRGREPREQIPMCFIFKGPPGTGKTTTARKMGKVYYDMGFLSSTEVYECSASDLIGQYVGSTGPLVKAVFEKALGRVLFIDEAYRLGDGHFAQEAVDEIVSLMTQERYMSKLIIILAGYDNDMNQLLSVNSGLSSRFPEEIIFRNMDPGHCLEVLGRLLQKTSVIVKALSDHSSVEYAEMHSIIQRLSEIPSWGNIRDIVTLSKQVITLAFQNADSSASSDLIVSGSDTITLFKSMLTDRQARHGPSNVSMTRRQTGMPTQPMPPHMLSAPPPPQISTSNYPTSMKLVEVIPPVQTDSSEDADRDPGVSDEIWRQLQLNKAAMVAEKQREREAARQLEEAREREEEVRKLAEELEREQARIAARKREEDQARIRGLKARAEATRLEELRAKAERERFDAIRKAYEEQQKKEAKAQQKLREMGVCVAGYHWIPERNGYRCAGGSHFVSKGQLGL</sequence>
<dbReference type="GO" id="GO:0016887">
    <property type="term" value="F:ATP hydrolysis activity"/>
    <property type="evidence" value="ECO:0007669"/>
    <property type="project" value="InterPro"/>
</dbReference>
<feature type="compositionally biased region" description="Polar residues" evidence="5">
    <location>
        <begin position="2125"/>
        <end position="2137"/>
    </location>
</feature>
<dbReference type="Gene3D" id="1.10.8.60">
    <property type="match status" value="2"/>
</dbReference>
<dbReference type="InterPro" id="IPR000641">
    <property type="entry name" value="CbxX/CfxQ"/>
</dbReference>
<evidence type="ECO:0000256" key="4">
    <source>
        <dbReference type="SAM" id="Coils"/>
    </source>
</evidence>
<proteinExistence type="inferred from homology"/>
<dbReference type="Pfam" id="PF13086">
    <property type="entry name" value="AAA_11"/>
    <property type="match status" value="1"/>
</dbReference>
<feature type="region of interest" description="Disordered" evidence="5">
    <location>
        <begin position="1179"/>
        <end position="1288"/>
    </location>
</feature>
<dbReference type="FunFam" id="3.40.50.300:FF:001660">
    <property type="entry name" value="NF-X1 finger and helicase protein, putative"/>
    <property type="match status" value="1"/>
</dbReference>
<comment type="caution">
    <text evidence="7">The sequence shown here is derived from an EMBL/GenBank/DDBJ whole genome shotgun (WGS) entry which is preliminary data.</text>
</comment>
<dbReference type="KEGG" id="mrr:Moror_10791"/>
<dbReference type="InterPro" id="IPR041679">
    <property type="entry name" value="DNA2/NAM7-like_C"/>
</dbReference>
<feature type="domain" description="AAA+ ATPase" evidence="6">
    <location>
        <begin position="478"/>
        <end position="788"/>
    </location>
</feature>
<dbReference type="Pfam" id="PF17866">
    <property type="entry name" value="AAA_lid_6"/>
    <property type="match status" value="2"/>
</dbReference>
<feature type="region of interest" description="Disordered" evidence="5">
    <location>
        <begin position="2119"/>
        <end position="2138"/>
    </location>
</feature>
<keyword evidence="2" id="KW-0547">Nucleotide-binding</keyword>
<dbReference type="CDD" id="cd17936">
    <property type="entry name" value="EEXXEc_NFX1"/>
    <property type="match status" value="1"/>
</dbReference>
<evidence type="ECO:0000259" key="6">
    <source>
        <dbReference type="SMART" id="SM00382"/>
    </source>
</evidence>
<keyword evidence="3" id="KW-0067">ATP-binding</keyword>
<evidence type="ECO:0000256" key="5">
    <source>
        <dbReference type="SAM" id="MobiDB-lite"/>
    </source>
</evidence>
<dbReference type="InterPro" id="IPR041677">
    <property type="entry name" value="DNA2/NAM7_AAA_11"/>
</dbReference>
<dbReference type="InterPro" id="IPR050773">
    <property type="entry name" value="CbxX/CfxQ_RuBisCO_ESX"/>
</dbReference>
<dbReference type="InterPro" id="IPR003959">
    <property type="entry name" value="ATPase_AAA_core"/>
</dbReference>
<dbReference type="CDD" id="cd18808">
    <property type="entry name" value="SF1_C_Upf1"/>
    <property type="match status" value="1"/>
</dbReference>
<evidence type="ECO:0000313" key="7">
    <source>
        <dbReference type="EMBL" id="ESK88050.1"/>
    </source>
</evidence>
<comment type="similarity">
    <text evidence="1">Belongs to the CbxX/CfxQ family.</text>
</comment>
<dbReference type="FunFam" id="1.10.8.60:FF:000160">
    <property type="entry name" value="WGS project CABT00000000 data, contig 2.55"/>
    <property type="match status" value="1"/>
</dbReference>
<dbReference type="SUPFAM" id="SSF52540">
    <property type="entry name" value="P-loop containing nucleoside triphosphate hydrolases"/>
    <property type="match status" value="4"/>
</dbReference>
<dbReference type="HOGENOM" id="CLU_001133_0_0_1"/>
<dbReference type="PANTHER" id="PTHR43392:SF2">
    <property type="entry name" value="AAA-TYPE ATPASE FAMILY PROTEIN _ ANKYRIN REPEAT FAMILY PROTEIN"/>
    <property type="match status" value="1"/>
</dbReference>
<dbReference type="EMBL" id="AWSO01000709">
    <property type="protein sequence ID" value="ESK88050.1"/>
    <property type="molecule type" value="Genomic_DNA"/>
</dbReference>
<dbReference type="PRINTS" id="PR00819">
    <property type="entry name" value="CBXCFQXSUPER"/>
</dbReference>
<feature type="domain" description="AAA+ ATPase" evidence="6">
    <location>
        <begin position="1888"/>
        <end position="2025"/>
    </location>
</feature>
<dbReference type="CDD" id="cd00009">
    <property type="entry name" value="AAA"/>
    <property type="match status" value="2"/>
</dbReference>